<protein>
    <submittedName>
        <fullName evidence="1">Uncharacterized protein</fullName>
    </submittedName>
</protein>
<accession>A0ABU0JHC1</accession>
<gene>
    <name evidence="1" type="ORF">QO011_005843</name>
</gene>
<keyword evidence="2" id="KW-1185">Reference proteome</keyword>
<comment type="caution">
    <text evidence="1">The sequence shown here is derived from an EMBL/GenBank/DDBJ whole genome shotgun (WGS) entry which is preliminary data.</text>
</comment>
<reference evidence="1 2" key="1">
    <citation type="submission" date="2023-07" db="EMBL/GenBank/DDBJ databases">
        <title>Genomic Encyclopedia of Type Strains, Phase IV (KMG-IV): sequencing the most valuable type-strain genomes for metagenomic binning, comparative biology and taxonomic classification.</title>
        <authorList>
            <person name="Goeker M."/>
        </authorList>
    </citation>
    <scope>NUCLEOTIDE SEQUENCE [LARGE SCALE GENOMIC DNA]</scope>
    <source>
        <strain evidence="1 2">DSM 19619</strain>
    </source>
</reference>
<sequence length="269" mass="29666">MGLHRLALRIATLETLAPSALYGVEGARWPTIAGPRIYDTRMDVVDQLDEVEPRPIVMLYTETERGGAYGDGIEPIDRTVDLVFELMLALRGTMEVQAPDGTTETVGSADMVVTDAEHEGLLDLLEGQIERILRYGIDAKFRVVAREVRDTHSVPLRVAEGKTRLAARTVTWSVHTESIWPDAVFDYTAFRLLSLPRMLPMSLSMGAEQHPDPIGFLPEPLSTLAAGLPANSRNLQVIRTIAGLTPPPELLTRLEDPLLKWQLAAPESP</sequence>
<organism evidence="1 2">
    <name type="scientific">Labrys wisconsinensis</name>
    <dbReference type="NCBI Taxonomy" id="425677"/>
    <lineage>
        <taxon>Bacteria</taxon>
        <taxon>Pseudomonadati</taxon>
        <taxon>Pseudomonadota</taxon>
        <taxon>Alphaproteobacteria</taxon>
        <taxon>Hyphomicrobiales</taxon>
        <taxon>Xanthobacteraceae</taxon>
        <taxon>Labrys</taxon>
    </lineage>
</organism>
<dbReference type="Proteomes" id="UP001242480">
    <property type="component" value="Unassembled WGS sequence"/>
</dbReference>
<evidence type="ECO:0000313" key="1">
    <source>
        <dbReference type="EMBL" id="MDQ0472813.1"/>
    </source>
</evidence>
<dbReference type="RefSeq" id="WP_307280167.1">
    <property type="nucleotide sequence ID" value="NZ_JAUSVX010000013.1"/>
</dbReference>
<evidence type="ECO:0000313" key="2">
    <source>
        <dbReference type="Proteomes" id="UP001242480"/>
    </source>
</evidence>
<dbReference type="EMBL" id="JAUSVX010000013">
    <property type="protein sequence ID" value="MDQ0472813.1"/>
    <property type="molecule type" value="Genomic_DNA"/>
</dbReference>
<proteinExistence type="predicted"/>
<name>A0ABU0JHC1_9HYPH</name>